<dbReference type="RefSeq" id="WP_160659858.1">
    <property type="nucleotide sequence ID" value="NZ_BAABDV010000001.1"/>
</dbReference>
<evidence type="ECO:0000256" key="3">
    <source>
        <dbReference type="ARBA" id="ARBA00022989"/>
    </source>
</evidence>
<dbReference type="InterPro" id="IPR023408">
    <property type="entry name" value="MscS_beta-dom_sf"/>
</dbReference>
<evidence type="ECO:0000256" key="1">
    <source>
        <dbReference type="ARBA" id="ARBA00004370"/>
    </source>
</evidence>
<dbReference type="Gene3D" id="1.10.287.1260">
    <property type="match status" value="1"/>
</dbReference>
<feature type="transmembrane region" description="Helical" evidence="5">
    <location>
        <begin position="141"/>
        <end position="161"/>
    </location>
</feature>
<dbReference type="EMBL" id="WTYD01000001">
    <property type="protein sequence ID" value="MXO52943.1"/>
    <property type="molecule type" value="Genomic_DNA"/>
</dbReference>
<dbReference type="PANTHER" id="PTHR30566:SF25">
    <property type="entry name" value="INNER MEMBRANE PROTEIN"/>
    <property type="match status" value="1"/>
</dbReference>
<keyword evidence="8" id="KW-1185">Reference proteome</keyword>
<keyword evidence="4 5" id="KW-0472">Membrane</keyword>
<dbReference type="AlphaFoldDB" id="A0A844Y6L8"/>
<dbReference type="InterPro" id="IPR010920">
    <property type="entry name" value="LSM_dom_sf"/>
</dbReference>
<keyword evidence="3 5" id="KW-1133">Transmembrane helix</keyword>
<dbReference type="OrthoDB" id="9792218at2"/>
<protein>
    <submittedName>
        <fullName evidence="7">Mechanosensitive ion channel</fullName>
    </submittedName>
</protein>
<feature type="transmembrane region" description="Helical" evidence="5">
    <location>
        <begin position="22"/>
        <end position="44"/>
    </location>
</feature>
<evidence type="ECO:0000256" key="4">
    <source>
        <dbReference type="ARBA" id="ARBA00023136"/>
    </source>
</evidence>
<dbReference type="GO" id="GO:0016020">
    <property type="term" value="C:membrane"/>
    <property type="evidence" value="ECO:0007669"/>
    <property type="project" value="UniProtKB-SubCell"/>
</dbReference>
<feature type="domain" description="Mechanosensitive ion channel MscS" evidence="6">
    <location>
        <begin position="190"/>
        <end position="255"/>
    </location>
</feature>
<name>A0A844Y6L8_9SPHN</name>
<feature type="transmembrane region" description="Helical" evidence="5">
    <location>
        <begin position="167"/>
        <end position="186"/>
    </location>
</feature>
<evidence type="ECO:0000313" key="7">
    <source>
        <dbReference type="EMBL" id="MXO52943.1"/>
    </source>
</evidence>
<sequence length="369" mass="40709">MKDPISDRVVQTAGLLPYPWDLVVYGAIAILAALALHAAAFFVLRRLARGSHSESDDVLVRRLARPTRYALVALALVMTAREIPAFDTVWQKVAGFVMPALVGWIAIAILHALVDAMKMRADVSVADNLAARRRRTKLTMFNRIATFIIVFVTVGLVLLSIPGVRDIGVTLVASAGLAGLAVGAAAQPALKSLIAGVQMAMTEPINIDDVVIIEGEWGWIEDIRTTYVVVKIWDERRLIVPTSQFLESAFQNWTKKTAQLLGTVFLYLDPSTRIGPIRSEFERQVRANPRWDGRVQVTQVTETTRDAIEVRLLMSAKDSPTLFDLRCDIREGMLEWLADNQPEAFAKLRLVSPEPDGRDASGLLADASR</sequence>
<dbReference type="PANTHER" id="PTHR30566">
    <property type="entry name" value="YNAI-RELATED MECHANOSENSITIVE ION CHANNEL"/>
    <property type="match status" value="1"/>
</dbReference>
<comment type="caution">
    <text evidence="7">The sequence shown here is derived from an EMBL/GenBank/DDBJ whole genome shotgun (WGS) entry which is preliminary data.</text>
</comment>
<accession>A0A844Y6L8</accession>
<organism evidence="7 8">
    <name type="scientific">Qipengyuania pelagi</name>
    <dbReference type="NCBI Taxonomy" id="994320"/>
    <lineage>
        <taxon>Bacteria</taxon>
        <taxon>Pseudomonadati</taxon>
        <taxon>Pseudomonadota</taxon>
        <taxon>Alphaproteobacteria</taxon>
        <taxon>Sphingomonadales</taxon>
        <taxon>Erythrobacteraceae</taxon>
        <taxon>Qipengyuania</taxon>
    </lineage>
</organism>
<gene>
    <name evidence="7" type="ORF">GRI47_02830</name>
</gene>
<reference evidence="7 8" key="1">
    <citation type="submission" date="2019-12" db="EMBL/GenBank/DDBJ databases">
        <title>Genomic-based taxomic classification of the family Erythrobacteraceae.</title>
        <authorList>
            <person name="Xu L."/>
        </authorList>
    </citation>
    <scope>NUCLEOTIDE SEQUENCE [LARGE SCALE GENOMIC DNA]</scope>
    <source>
        <strain evidence="7 8">JCM 17468</strain>
    </source>
</reference>
<dbReference type="InterPro" id="IPR006685">
    <property type="entry name" value="MscS_channel_2nd"/>
</dbReference>
<dbReference type="GO" id="GO:0008381">
    <property type="term" value="F:mechanosensitive monoatomic ion channel activity"/>
    <property type="evidence" value="ECO:0007669"/>
    <property type="project" value="UniProtKB-ARBA"/>
</dbReference>
<evidence type="ECO:0000313" key="8">
    <source>
        <dbReference type="Proteomes" id="UP000430272"/>
    </source>
</evidence>
<keyword evidence="2 5" id="KW-0812">Transmembrane</keyword>
<dbReference type="Proteomes" id="UP000430272">
    <property type="component" value="Unassembled WGS sequence"/>
</dbReference>
<comment type="subcellular location">
    <subcellularLocation>
        <location evidence="1">Membrane</location>
    </subcellularLocation>
</comment>
<dbReference type="Pfam" id="PF00924">
    <property type="entry name" value="MS_channel_2nd"/>
    <property type="match status" value="1"/>
</dbReference>
<feature type="transmembrane region" description="Helical" evidence="5">
    <location>
        <begin position="96"/>
        <end position="114"/>
    </location>
</feature>
<proteinExistence type="predicted"/>
<evidence type="ECO:0000259" key="6">
    <source>
        <dbReference type="Pfam" id="PF00924"/>
    </source>
</evidence>
<dbReference type="SUPFAM" id="SSF50182">
    <property type="entry name" value="Sm-like ribonucleoproteins"/>
    <property type="match status" value="1"/>
</dbReference>
<evidence type="ECO:0000256" key="2">
    <source>
        <dbReference type="ARBA" id="ARBA00022692"/>
    </source>
</evidence>
<dbReference type="Gene3D" id="2.30.30.60">
    <property type="match status" value="1"/>
</dbReference>
<feature type="transmembrane region" description="Helical" evidence="5">
    <location>
        <begin position="69"/>
        <end position="90"/>
    </location>
</feature>
<evidence type="ECO:0000256" key="5">
    <source>
        <dbReference type="SAM" id="Phobius"/>
    </source>
</evidence>